<feature type="domain" description="PAC" evidence="8">
    <location>
        <begin position="343"/>
        <end position="396"/>
    </location>
</feature>
<dbReference type="InterPro" id="IPR013655">
    <property type="entry name" value="PAS_fold_3"/>
</dbReference>
<evidence type="ECO:0000256" key="5">
    <source>
        <dbReference type="ARBA" id="ARBA00022777"/>
    </source>
</evidence>
<feature type="domain" description="Histidine kinase" evidence="6">
    <location>
        <begin position="542"/>
        <end position="757"/>
    </location>
</feature>
<dbReference type="Pfam" id="PF00512">
    <property type="entry name" value="HisKA"/>
    <property type="match status" value="1"/>
</dbReference>
<dbReference type="SMART" id="SM00387">
    <property type="entry name" value="HATPase_c"/>
    <property type="match status" value="1"/>
</dbReference>
<dbReference type="SUPFAM" id="SSF55785">
    <property type="entry name" value="PYP-like sensor domain (PAS domain)"/>
    <property type="match status" value="4"/>
</dbReference>
<dbReference type="Gene3D" id="2.10.70.100">
    <property type="match status" value="2"/>
</dbReference>
<dbReference type="SMART" id="SM00091">
    <property type="entry name" value="PAS"/>
    <property type="match status" value="4"/>
</dbReference>
<dbReference type="SUPFAM" id="SSF47384">
    <property type="entry name" value="Homodimeric domain of signal transducing histidine kinase"/>
    <property type="match status" value="1"/>
</dbReference>
<dbReference type="RefSeq" id="WP_380863214.1">
    <property type="nucleotide sequence ID" value="NZ_JBHRXV010000011.1"/>
</dbReference>
<evidence type="ECO:0000256" key="3">
    <source>
        <dbReference type="ARBA" id="ARBA00022553"/>
    </source>
</evidence>
<dbReference type="InterPro" id="IPR003594">
    <property type="entry name" value="HATPase_dom"/>
</dbReference>
<feature type="domain" description="PAC" evidence="8">
    <location>
        <begin position="470"/>
        <end position="522"/>
    </location>
</feature>
<dbReference type="InterPro" id="IPR001610">
    <property type="entry name" value="PAC"/>
</dbReference>
<dbReference type="PRINTS" id="PR00344">
    <property type="entry name" value="BCTRLSENSOR"/>
</dbReference>
<dbReference type="NCBIfam" id="TIGR00229">
    <property type="entry name" value="sensory_box"/>
    <property type="match status" value="4"/>
</dbReference>
<dbReference type="InterPro" id="IPR004358">
    <property type="entry name" value="Sig_transdc_His_kin-like_C"/>
</dbReference>
<feature type="domain" description="PAC" evidence="8">
    <location>
        <begin position="215"/>
        <end position="268"/>
    </location>
</feature>
<keyword evidence="4" id="KW-0808">Transferase</keyword>
<gene>
    <name evidence="9" type="ORF">ACFOMD_16120</name>
</gene>
<evidence type="ECO:0000313" key="10">
    <source>
        <dbReference type="Proteomes" id="UP001595615"/>
    </source>
</evidence>
<evidence type="ECO:0000256" key="2">
    <source>
        <dbReference type="ARBA" id="ARBA00012438"/>
    </source>
</evidence>
<dbReference type="Pfam" id="PF08447">
    <property type="entry name" value="PAS_3"/>
    <property type="match status" value="4"/>
</dbReference>
<comment type="catalytic activity">
    <reaction evidence="1">
        <text>ATP + protein L-histidine = ADP + protein N-phospho-L-histidine.</text>
        <dbReference type="EC" id="2.7.13.3"/>
    </reaction>
</comment>
<dbReference type="Pfam" id="PF02518">
    <property type="entry name" value="HATPase_c"/>
    <property type="match status" value="1"/>
</dbReference>
<dbReference type="PROSITE" id="PS50113">
    <property type="entry name" value="PAC"/>
    <property type="match status" value="4"/>
</dbReference>
<evidence type="ECO:0000259" key="6">
    <source>
        <dbReference type="PROSITE" id="PS50109"/>
    </source>
</evidence>
<dbReference type="SMART" id="SM00086">
    <property type="entry name" value="PAC"/>
    <property type="match status" value="4"/>
</dbReference>
<dbReference type="SUPFAM" id="SSF55874">
    <property type="entry name" value="ATPase domain of HSP90 chaperone/DNA topoisomerase II/histidine kinase"/>
    <property type="match status" value="1"/>
</dbReference>
<dbReference type="InterPro" id="IPR036097">
    <property type="entry name" value="HisK_dim/P_sf"/>
</dbReference>
<evidence type="ECO:0000256" key="4">
    <source>
        <dbReference type="ARBA" id="ARBA00022679"/>
    </source>
</evidence>
<dbReference type="InterPro" id="IPR000700">
    <property type="entry name" value="PAS-assoc_C"/>
</dbReference>
<dbReference type="PANTHER" id="PTHR43304:SF1">
    <property type="entry name" value="PAC DOMAIN-CONTAINING PROTEIN"/>
    <property type="match status" value="1"/>
</dbReference>
<dbReference type="Gene3D" id="3.30.565.10">
    <property type="entry name" value="Histidine kinase-like ATPase, C-terminal domain"/>
    <property type="match status" value="1"/>
</dbReference>
<protein>
    <recommendedName>
        <fullName evidence="2">histidine kinase</fullName>
        <ecNumber evidence="2">2.7.13.3</ecNumber>
    </recommendedName>
</protein>
<dbReference type="PROSITE" id="PS50112">
    <property type="entry name" value="PAS"/>
    <property type="match status" value="2"/>
</dbReference>
<dbReference type="InterPro" id="IPR000014">
    <property type="entry name" value="PAS"/>
</dbReference>
<dbReference type="Gene3D" id="1.10.287.130">
    <property type="match status" value="1"/>
</dbReference>
<keyword evidence="10" id="KW-1185">Reference proteome</keyword>
<organism evidence="9 10">
    <name type="scientific">Sphingoaurantiacus capsulatus</name>
    <dbReference type="NCBI Taxonomy" id="1771310"/>
    <lineage>
        <taxon>Bacteria</taxon>
        <taxon>Pseudomonadati</taxon>
        <taxon>Pseudomonadota</taxon>
        <taxon>Alphaproteobacteria</taxon>
        <taxon>Sphingomonadales</taxon>
        <taxon>Sphingosinicellaceae</taxon>
        <taxon>Sphingoaurantiacus</taxon>
    </lineage>
</organism>
<evidence type="ECO:0000313" key="9">
    <source>
        <dbReference type="EMBL" id="MFC3714098.1"/>
    </source>
</evidence>
<feature type="domain" description="PAS" evidence="7">
    <location>
        <begin position="269"/>
        <end position="340"/>
    </location>
</feature>
<feature type="domain" description="PAC" evidence="8">
    <location>
        <begin position="88"/>
        <end position="140"/>
    </location>
</feature>
<reference evidence="10" key="1">
    <citation type="journal article" date="2019" name="Int. J. Syst. Evol. Microbiol.">
        <title>The Global Catalogue of Microorganisms (GCM) 10K type strain sequencing project: providing services to taxonomists for standard genome sequencing and annotation.</title>
        <authorList>
            <consortium name="The Broad Institute Genomics Platform"/>
            <consortium name="The Broad Institute Genome Sequencing Center for Infectious Disease"/>
            <person name="Wu L."/>
            <person name="Ma J."/>
        </authorList>
    </citation>
    <scope>NUCLEOTIDE SEQUENCE [LARGE SCALE GENOMIC DNA]</scope>
    <source>
        <strain evidence="10">KCTC 42644</strain>
    </source>
</reference>
<evidence type="ECO:0000259" key="7">
    <source>
        <dbReference type="PROSITE" id="PS50112"/>
    </source>
</evidence>
<dbReference type="EC" id="2.7.13.3" evidence="2"/>
<accession>A0ABV7XG79</accession>
<keyword evidence="3" id="KW-0597">Phosphoprotein</keyword>
<evidence type="ECO:0000259" key="8">
    <source>
        <dbReference type="PROSITE" id="PS50113"/>
    </source>
</evidence>
<proteinExistence type="predicted"/>
<feature type="domain" description="PAS" evidence="7">
    <location>
        <begin position="12"/>
        <end position="84"/>
    </location>
</feature>
<dbReference type="PROSITE" id="PS50109">
    <property type="entry name" value="HIS_KIN"/>
    <property type="match status" value="1"/>
</dbReference>
<dbReference type="CDD" id="cd00130">
    <property type="entry name" value="PAS"/>
    <property type="match status" value="4"/>
</dbReference>
<dbReference type="PANTHER" id="PTHR43304">
    <property type="entry name" value="PHYTOCHROME-LIKE PROTEIN CPH1"/>
    <property type="match status" value="1"/>
</dbReference>
<keyword evidence="5" id="KW-0418">Kinase</keyword>
<sequence>MPDDPVRALHEAEERYRLAARATDDATWDYDLLDQTVRWNEALTRRFGHAPKDLFTRVEWWSDHIYPGDIQRVTDSIEAVIAGTGESWTEEYRFRRADGSYADVLDRGFVIRDEQGRGTRMVGAMLDLSDRRRTEAALRASEERLRLAQEAGRLGTFEWNAGHEGADVSDTHCDILGLPRGKRITNAEFRSVIHPDDLPRVAAHGAEVRAGTASEDIEFRVIRPSDGATRWVWLSARTFRNGEGKVIRQIGVSEDITERKLAADRLRDSEEMLRLAQEAAGIGSFEWNLKTGESRGSPTAYRIFGLPPTDKINLPSLTHIIHPDDQDEVRDHILRAGRGETHSSIEHRVIRTTDGVERWLRVTGRTLPDAAGDLMRRVGIVEDITDEKLAEARLRESEENYRFTVELSPQLAWTANGDGSCVELKRPITEYPGVPMSATFDDWADDVIHPDDATYRRRAWVHSMKTGSHYDCEFRARHRDGSFRWVRSRGWPRRDETGAVVKWYGVIEDVHPQRAAEQQLQRLQDELTQVARVSAMGTLASALAHELNQPLTAVANYMAGSKRLLVNHGAAATDVVLEALDNAAKSAVQAGEIVRRLRDLVSRGEVNAQRVEIATLVHEACELTFGDGRGRSIDQSFDFAPEAAVVLADRIQLQQVLVNLLRNAAEAMEDSELRSIRLSAKPSGDDMALIRVEDSGTGVAPQVKRHLFSPFVTTKESGMGVGLSICRSIVEAHGGQLWVEDAPGGGAAFCFTLKRAD</sequence>
<dbReference type="InterPro" id="IPR003661">
    <property type="entry name" value="HisK_dim/P_dom"/>
</dbReference>
<evidence type="ECO:0000256" key="1">
    <source>
        <dbReference type="ARBA" id="ARBA00000085"/>
    </source>
</evidence>
<dbReference type="Proteomes" id="UP001595615">
    <property type="component" value="Unassembled WGS sequence"/>
</dbReference>
<dbReference type="Gene3D" id="3.30.450.20">
    <property type="entry name" value="PAS domain"/>
    <property type="match status" value="4"/>
</dbReference>
<dbReference type="InterPro" id="IPR052162">
    <property type="entry name" value="Sensor_kinase/Photoreceptor"/>
</dbReference>
<dbReference type="InterPro" id="IPR005467">
    <property type="entry name" value="His_kinase_dom"/>
</dbReference>
<dbReference type="EMBL" id="JBHRXV010000011">
    <property type="protein sequence ID" value="MFC3714098.1"/>
    <property type="molecule type" value="Genomic_DNA"/>
</dbReference>
<dbReference type="InterPro" id="IPR035965">
    <property type="entry name" value="PAS-like_dom_sf"/>
</dbReference>
<dbReference type="InterPro" id="IPR036890">
    <property type="entry name" value="HATPase_C_sf"/>
</dbReference>
<comment type="caution">
    <text evidence="9">The sequence shown here is derived from an EMBL/GenBank/DDBJ whole genome shotgun (WGS) entry which is preliminary data.</text>
</comment>
<dbReference type="CDD" id="cd00082">
    <property type="entry name" value="HisKA"/>
    <property type="match status" value="1"/>
</dbReference>
<name>A0ABV7XG79_9SPHN</name>
<dbReference type="SMART" id="SM00388">
    <property type="entry name" value="HisKA"/>
    <property type="match status" value="1"/>
</dbReference>